<feature type="chain" id="PRO_5045429452" evidence="1">
    <location>
        <begin position="21"/>
        <end position="172"/>
    </location>
</feature>
<reference evidence="2 3" key="1">
    <citation type="journal article" date="2019" name="Int. J. Syst. Evol. Microbiol.">
        <title>The Global Catalogue of Microorganisms (GCM) 10K type strain sequencing project: providing services to taxonomists for standard genome sequencing and annotation.</title>
        <authorList>
            <consortium name="The Broad Institute Genomics Platform"/>
            <consortium name="The Broad Institute Genome Sequencing Center for Infectious Disease"/>
            <person name="Wu L."/>
            <person name="Ma J."/>
        </authorList>
    </citation>
    <scope>NUCLEOTIDE SEQUENCE [LARGE SCALE GENOMIC DNA]</scope>
    <source>
        <strain evidence="2 3">JCM 11813</strain>
    </source>
</reference>
<keyword evidence="3" id="KW-1185">Reference proteome</keyword>
<organism evidence="2 3">
    <name type="scientific">Nocardioides aquiterrae</name>
    <dbReference type="NCBI Taxonomy" id="203799"/>
    <lineage>
        <taxon>Bacteria</taxon>
        <taxon>Bacillati</taxon>
        <taxon>Actinomycetota</taxon>
        <taxon>Actinomycetes</taxon>
        <taxon>Propionibacteriales</taxon>
        <taxon>Nocardioidaceae</taxon>
        <taxon>Nocardioides</taxon>
    </lineage>
</organism>
<protein>
    <submittedName>
        <fullName evidence="2">Uncharacterized protein</fullName>
    </submittedName>
</protein>
<dbReference type="RefSeq" id="WP_343909627.1">
    <property type="nucleotide sequence ID" value="NZ_BAAAJE010000026.1"/>
</dbReference>
<dbReference type="EMBL" id="BAAAJE010000026">
    <property type="protein sequence ID" value="GAA1158640.1"/>
    <property type="molecule type" value="Genomic_DNA"/>
</dbReference>
<name>A0ABN1UPH4_9ACTN</name>
<proteinExistence type="predicted"/>
<keyword evidence="1" id="KW-0732">Signal</keyword>
<evidence type="ECO:0000256" key="1">
    <source>
        <dbReference type="SAM" id="SignalP"/>
    </source>
</evidence>
<accession>A0ABN1UPH4</accession>
<dbReference type="Proteomes" id="UP001499979">
    <property type="component" value="Unassembled WGS sequence"/>
</dbReference>
<dbReference type="PROSITE" id="PS51257">
    <property type="entry name" value="PROKAR_LIPOPROTEIN"/>
    <property type="match status" value="1"/>
</dbReference>
<feature type="signal peptide" evidence="1">
    <location>
        <begin position="1"/>
        <end position="20"/>
    </location>
</feature>
<evidence type="ECO:0000313" key="2">
    <source>
        <dbReference type="EMBL" id="GAA1158640.1"/>
    </source>
</evidence>
<gene>
    <name evidence="2" type="ORF">GCM10009606_40570</name>
</gene>
<sequence length="172" mass="17511">MVRVPLLVLVILLAAGCAGHSGTPEPAPTSVAAFPDLPRMRGPLPVRLQPALPLAGSDPCAPAPGRYCLGDQGYRALGAEQQGIVGAASTAPDAEHTGWDVVVRFEPGPAVRRAAADAAGMGGVVLIVDPADRVLAAVPPLDLGAAKAHFLGLEKAEAWALVDGFSRSKQGM</sequence>
<comment type="caution">
    <text evidence="2">The sequence shown here is derived from an EMBL/GenBank/DDBJ whole genome shotgun (WGS) entry which is preliminary data.</text>
</comment>
<evidence type="ECO:0000313" key="3">
    <source>
        <dbReference type="Proteomes" id="UP001499979"/>
    </source>
</evidence>